<reference evidence="2 3" key="1">
    <citation type="submission" date="2018-02" db="EMBL/GenBank/DDBJ databases">
        <title>Complete genome sequence of Streptomyces dengpaensis, the producer of angucyclines.</title>
        <authorList>
            <person name="Yumei L."/>
        </authorList>
    </citation>
    <scope>NUCLEOTIDE SEQUENCE [LARGE SCALE GENOMIC DNA]</scope>
    <source>
        <strain evidence="2 3">XZHG99</strain>
    </source>
</reference>
<dbReference type="InterPro" id="IPR036505">
    <property type="entry name" value="Amidase/PGRP_sf"/>
</dbReference>
<dbReference type="SMART" id="SM00644">
    <property type="entry name" value="Ami_2"/>
    <property type="match status" value="1"/>
</dbReference>
<sequence>MAAPLSPDRLLAVLHTEGVNAREYKNWRTHNRDDETGRPFGPVNGIVIHHTAGTNSLALCYNGTPDLPGPLCHTHLDKTGVATMLSAGRANHAGSFAQNAHDAVVAESSTHPRPDAAEPVDANDKYYGIEIENLGNGNDPYPAAQYDAAVRWAAGICRAHGWSADSVIGHKEGTRRKIDPSFDMHQFRTDVAARLAHTADWNPDEEDDMPTANEVAKAVLTYDGVIAVPGAPATNPTWTLSSSVTEILKRQDKANATLAAQKATIDELVKAVATLAAGIGNLDPAAIVRELTAAIEAIDIHLDVPDAS</sequence>
<feature type="domain" description="N-acetylmuramoyl-L-alanine amidase" evidence="1">
    <location>
        <begin position="32"/>
        <end position="181"/>
    </location>
</feature>
<protein>
    <submittedName>
        <fullName evidence="2">N-acetylmuramoyl-L-alanine amidase</fullName>
    </submittedName>
</protein>
<dbReference type="RefSeq" id="WP_099500402.1">
    <property type="nucleotide sequence ID" value="NZ_CP026652.1"/>
</dbReference>
<dbReference type="Pfam" id="PF01510">
    <property type="entry name" value="Amidase_2"/>
    <property type="match status" value="1"/>
</dbReference>
<gene>
    <name evidence="2" type="ORF">C4B68_34295</name>
</gene>
<evidence type="ECO:0000259" key="1">
    <source>
        <dbReference type="SMART" id="SM00644"/>
    </source>
</evidence>
<evidence type="ECO:0000313" key="2">
    <source>
        <dbReference type="EMBL" id="AVH60023.1"/>
    </source>
</evidence>
<accession>A0ABM6T019</accession>
<keyword evidence="3" id="KW-1185">Reference proteome</keyword>
<dbReference type="SUPFAM" id="SSF55846">
    <property type="entry name" value="N-acetylmuramoyl-L-alanine amidase-like"/>
    <property type="match status" value="1"/>
</dbReference>
<organism evidence="2 3">
    <name type="scientific">Streptomyces dengpaensis</name>
    <dbReference type="NCBI Taxonomy" id="2049881"/>
    <lineage>
        <taxon>Bacteria</taxon>
        <taxon>Bacillati</taxon>
        <taxon>Actinomycetota</taxon>
        <taxon>Actinomycetes</taxon>
        <taxon>Kitasatosporales</taxon>
        <taxon>Streptomycetaceae</taxon>
        <taxon>Streptomyces</taxon>
    </lineage>
</organism>
<dbReference type="Proteomes" id="UP000238413">
    <property type="component" value="Chromosome"/>
</dbReference>
<proteinExistence type="predicted"/>
<name>A0ABM6T019_9ACTN</name>
<dbReference type="EMBL" id="CP026652">
    <property type="protein sequence ID" value="AVH60023.1"/>
    <property type="molecule type" value="Genomic_DNA"/>
</dbReference>
<evidence type="ECO:0000313" key="3">
    <source>
        <dbReference type="Proteomes" id="UP000238413"/>
    </source>
</evidence>
<dbReference type="InterPro" id="IPR002502">
    <property type="entry name" value="Amidase_domain"/>
</dbReference>
<dbReference type="Gene3D" id="3.40.80.10">
    <property type="entry name" value="Peptidoglycan recognition protein-like"/>
    <property type="match status" value="1"/>
</dbReference>
<dbReference type="CDD" id="cd06583">
    <property type="entry name" value="PGRP"/>
    <property type="match status" value="1"/>
</dbReference>